<evidence type="ECO:0000313" key="4">
    <source>
        <dbReference type="EMBL" id="QNF34656.1"/>
    </source>
</evidence>
<keyword evidence="1" id="KW-0479">Metal-binding</keyword>
<keyword evidence="2" id="KW-0378">Hydrolase</keyword>
<accession>A0A7G7GBX2</accession>
<dbReference type="InterPro" id="IPR050248">
    <property type="entry name" value="Polysacc_deacetylase_ArnD"/>
</dbReference>
<reference evidence="4 5" key="1">
    <citation type="journal article" date="2018" name="Int. J. Syst. Evol. Microbiol.">
        <title>Adhaeribacter swui sp. nov., isolated from wet mud.</title>
        <authorList>
            <person name="Kim D.U."/>
            <person name="Kim K.W."/>
            <person name="Kang M.S."/>
            <person name="Kim J.Y."/>
            <person name="Jang J.H."/>
            <person name="Kim M.K."/>
        </authorList>
    </citation>
    <scope>NUCLEOTIDE SEQUENCE [LARGE SCALE GENOMIC DNA]</scope>
    <source>
        <strain evidence="4 5">KCTC 52873</strain>
    </source>
</reference>
<dbReference type="InterPro" id="IPR002509">
    <property type="entry name" value="NODB_dom"/>
</dbReference>
<dbReference type="GO" id="GO:0016810">
    <property type="term" value="F:hydrolase activity, acting on carbon-nitrogen (but not peptide) bonds"/>
    <property type="evidence" value="ECO:0007669"/>
    <property type="project" value="InterPro"/>
</dbReference>
<gene>
    <name evidence="4" type="ORF">HUW51_18690</name>
</gene>
<keyword evidence="5" id="KW-1185">Reference proteome</keyword>
<dbReference type="InterPro" id="IPR011330">
    <property type="entry name" value="Glyco_hydro/deAcase_b/a-brl"/>
</dbReference>
<dbReference type="PANTHER" id="PTHR10587:SF133">
    <property type="entry name" value="CHITIN DEACETYLASE 1-RELATED"/>
    <property type="match status" value="1"/>
</dbReference>
<sequence length="209" mass="24425">MRIFKTPALLRFLYPEYVWQQPNTKKIIYLTFDDGPIPVVTEFVLNQLANFQAKATFFCVGENIGRYPDIARQVVQQGHQLANHTHNHLRGWATPTEDYVQNIQKCQEQISQIQPENGVKLFRPPYGRIKKKQFLKIKSSYRVIMWDILTYDFDVNLAPEQILQKILKKTTAGSVVVFHDSVKAFPNLQYVLPRFLHYFTGLGYSFKLL</sequence>
<evidence type="ECO:0000259" key="3">
    <source>
        <dbReference type="PROSITE" id="PS51677"/>
    </source>
</evidence>
<dbReference type="Gene3D" id="3.20.20.370">
    <property type="entry name" value="Glycoside hydrolase/deacetylase"/>
    <property type="match status" value="1"/>
</dbReference>
<evidence type="ECO:0000313" key="5">
    <source>
        <dbReference type="Proteomes" id="UP000515237"/>
    </source>
</evidence>
<dbReference type="AlphaFoldDB" id="A0A7G7GBX2"/>
<dbReference type="CDD" id="cd10917">
    <property type="entry name" value="CE4_NodB_like_6s_7s"/>
    <property type="match status" value="1"/>
</dbReference>
<dbReference type="SUPFAM" id="SSF88713">
    <property type="entry name" value="Glycoside hydrolase/deacetylase"/>
    <property type="match status" value="1"/>
</dbReference>
<organism evidence="4 5">
    <name type="scientific">Adhaeribacter swui</name>
    <dbReference type="NCBI Taxonomy" id="2086471"/>
    <lineage>
        <taxon>Bacteria</taxon>
        <taxon>Pseudomonadati</taxon>
        <taxon>Bacteroidota</taxon>
        <taxon>Cytophagia</taxon>
        <taxon>Cytophagales</taxon>
        <taxon>Hymenobacteraceae</taxon>
        <taxon>Adhaeribacter</taxon>
    </lineage>
</organism>
<dbReference type="GO" id="GO:0016020">
    <property type="term" value="C:membrane"/>
    <property type="evidence" value="ECO:0007669"/>
    <property type="project" value="TreeGrafter"/>
</dbReference>
<evidence type="ECO:0000256" key="1">
    <source>
        <dbReference type="ARBA" id="ARBA00022723"/>
    </source>
</evidence>
<dbReference type="GO" id="GO:0005975">
    <property type="term" value="P:carbohydrate metabolic process"/>
    <property type="evidence" value="ECO:0007669"/>
    <property type="project" value="InterPro"/>
</dbReference>
<dbReference type="RefSeq" id="WP_185271151.1">
    <property type="nucleotide sequence ID" value="NZ_CP055156.1"/>
</dbReference>
<evidence type="ECO:0000256" key="2">
    <source>
        <dbReference type="ARBA" id="ARBA00022801"/>
    </source>
</evidence>
<dbReference type="Proteomes" id="UP000515237">
    <property type="component" value="Chromosome"/>
</dbReference>
<dbReference type="GO" id="GO:0046872">
    <property type="term" value="F:metal ion binding"/>
    <property type="evidence" value="ECO:0007669"/>
    <property type="project" value="UniProtKB-KW"/>
</dbReference>
<dbReference type="PROSITE" id="PS51677">
    <property type="entry name" value="NODB"/>
    <property type="match status" value="1"/>
</dbReference>
<proteinExistence type="predicted"/>
<dbReference type="PANTHER" id="PTHR10587">
    <property type="entry name" value="GLYCOSYL TRANSFERASE-RELATED"/>
    <property type="match status" value="1"/>
</dbReference>
<protein>
    <submittedName>
        <fullName evidence="4">Polysaccharide deacetylase family protein</fullName>
    </submittedName>
</protein>
<dbReference type="EMBL" id="CP055156">
    <property type="protein sequence ID" value="QNF34656.1"/>
    <property type="molecule type" value="Genomic_DNA"/>
</dbReference>
<dbReference type="Pfam" id="PF01522">
    <property type="entry name" value="Polysacc_deac_1"/>
    <property type="match status" value="1"/>
</dbReference>
<name>A0A7G7GBX2_9BACT</name>
<feature type="domain" description="NodB homology" evidence="3">
    <location>
        <begin position="26"/>
        <end position="207"/>
    </location>
</feature>
<dbReference type="KEGG" id="aswu:HUW51_18690"/>